<dbReference type="Proteomes" id="UP001161247">
    <property type="component" value="Chromosome 5"/>
</dbReference>
<keyword evidence="7" id="KW-0862">Zinc</keyword>
<dbReference type="GO" id="GO:0006355">
    <property type="term" value="P:regulation of DNA-templated transcription"/>
    <property type="evidence" value="ECO:0007669"/>
    <property type="project" value="UniProtKB-ARBA"/>
</dbReference>
<dbReference type="SUPFAM" id="SSF52540">
    <property type="entry name" value="P-loop containing nucleoside triphosphate hydrolases"/>
    <property type="match status" value="1"/>
</dbReference>
<dbReference type="Gene3D" id="3.30.40.10">
    <property type="entry name" value="Zinc/RING finger domain, C3HC4 (zinc finger)"/>
    <property type="match status" value="1"/>
</dbReference>
<evidence type="ECO:0000256" key="12">
    <source>
        <dbReference type="ARBA" id="ARBA00023159"/>
    </source>
</evidence>
<evidence type="ECO:0000259" key="18">
    <source>
        <dbReference type="PROSITE" id="PS50016"/>
    </source>
</evidence>
<dbReference type="Pfam" id="PF00004">
    <property type="entry name" value="AAA"/>
    <property type="match status" value="1"/>
</dbReference>
<dbReference type="PROSITE" id="PS51038">
    <property type="entry name" value="BAH"/>
    <property type="match status" value="1"/>
</dbReference>
<evidence type="ECO:0000256" key="14">
    <source>
        <dbReference type="ARBA" id="ARBA00023242"/>
    </source>
</evidence>
<evidence type="ECO:0000256" key="17">
    <source>
        <dbReference type="SAM" id="MobiDB-lite"/>
    </source>
</evidence>
<dbReference type="Gene3D" id="3.40.50.300">
    <property type="entry name" value="P-loop containing nucleotide triphosphate hydrolases"/>
    <property type="match status" value="1"/>
</dbReference>
<keyword evidence="6 15" id="KW-0863">Zinc-finger</keyword>
<evidence type="ECO:0000256" key="6">
    <source>
        <dbReference type="ARBA" id="ARBA00022771"/>
    </source>
</evidence>
<dbReference type="SUPFAM" id="SSF57903">
    <property type="entry name" value="FYVE/PHD zinc finger"/>
    <property type="match status" value="1"/>
</dbReference>
<accession>A0AAV1DIE6</accession>
<feature type="region of interest" description="Disordered" evidence="17">
    <location>
        <begin position="1"/>
        <end position="122"/>
    </location>
</feature>
<dbReference type="GO" id="GO:0005664">
    <property type="term" value="C:nuclear origin of replication recognition complex"/>
    <property type="evidence" value="ECO:0007669"/>
    <property type="project" value="TreeGrafter"/>
</dbReference>
<dbReference type="GO" id="GO:0016887">
    <property type="term" value="F:ATP hydrolysis activity"/>
    <property type="evidence" value="ECO:0007669"/>
    <property type="project" value="InterPro"/>
</dbReference>
<keyword evidence="11 16" id="KW-0238">DNA-binding</keyword>
<dbReference type="GO" id="GO:0033314">
    <property type="term" value="P:mitotic DNA replication checkpoint signaling"/>
    <property type="evidence" value="ECO:0007669"/>
    <property type="project" value="TreeGrafter"/>
</dbReference>
<evidence type="ECO:0000256" key="11">
    <source>
        <dbReference type="ARBA" id="ARBA00023125"/>
    </source>
</evidence>
<feature type="region of interest" description="Disordered" evidence="17">
    <location>
        <begin position="345"/>
        <end position="383"/>
    </location>
</feature>
<evidence type="ECO:0000256" key="16">
    <source>
        <dbReference type="RuleBase" id="RU365058"/>
    </source>
</evidence>
<keyword evidence="13" id="KW-0804">Transcription</keyword>
<keyword evidence="4" id="KW-0479">Metal-binding</keyword>
<dbReference type="GO" id="GO:0008270">
    <property type="term" value="F:zinc ion binding"/>
    <property type="evidence" value="ECO:0007669"/>
    <property type="project" value="UniProtKB-KW"/>
</dbReference>
<dbReference type="SMART" id="SM00382">
    <property type="entry name" value="AAA"/>
    <property type="match status" value="1"/>
</dbReference>
<gene>
    <name evidence="20" type="ORF">OLC1_LOCUS14934</name>
</gene>
<evidence type="ECO:0000256" key="10">
    <source>
        <dbReference type="ARBA" id="ARBA00023015"/>
    </source>
</evidence>
<dbReference type="GO" id="GO:0003688">
    <property type="term" value="F:DNA replication origin binding"/>
    <property type="evidence" value="ECO:0007669"/>
    <property type="project" value="TreeGrafter"/>
</dbReference>
<dbReference type="FunFam" id="1.10.8.60:FF:000082">
    <property type="entry name" value="Origin recognition complex subunit 1"/>
    <property type="match status" value="1"/>
</dbReference>
<dbReference type="InterPro" id="IPR003593">
    <property type="entry name" value="AAA+_ATPase"/>
</dbReference>
<comment type="subunit">
    <text evidence="16">Component of the origin recognition complex (ORC) composed of at least ORC1, ORC2, ORC3, ORC4, ORC5 and ORC6. ORC is regulated in a cell-cycle and development dependent manner. It is sequentially assembled at the exit from anaphase of mitosis and disassembled as cells enter S phase. Binds unmodified and methylated histone H3.</text>
</comment>
<dbReference type="InterPro" id="IPR001025">
    <property type="entry name" value="BAH_dom"/>
</dbReference>
<evidence type="ECO:0000256" key="8">
    <source>
        <dbReference type="ARBA" id="ARBA00022840"/>
    </source>
</evidence>
<dbReference type="InterPro" id="IPR041083">
    <property type="entry name" value="AAA_lid_10"/>
</dbReference>
<dbReference type="Pfam" id="PF01426">
    <property type="entry name" value="BAH"/>
    <property type="match status" value="1"/>
</dbReference>
<dbReference type="InterPro" id="IPR043151">
    <property type="entry name" value="BAH_sf"/>
</dbReference>
<dbReference type="InterPro" id="IPR050311">
    <property type="entry name" value="ORC1/CDC6"/>
</dbReference>
<dbReference type="EMBL" id="OX459122">
    <property type="protein sequence ID" value="CAI9106437.1"/>
    <property type="molecule type" value="Genomic_DNA"/>
</dbReference>
<evidence type="ECO:0000256" key="3">
    <source>
        <dbReference type="ARBA" id="ARBA00022705"/>
    </source>
</evidence>
<evidence type="ECO:0000256" key="5">
    <source>
        <dbReference type="ARBA" id="ARBA00022741"/>
    </source>
</evidence>
<keyword evidence="12" id="KW-0010">Activator</keyword>
<keyword evidence="9" id="KW-0460">Magnesium</keyword>
<proteinExistence type="inferred from homology"/>
<keyword evidence="10" id="KW-0805">Transcription regulation</keyword>
<feature type="domain" description="BAH" evidence="19">
    <location>
        <begin position="224"/>
        <end position="341"/>
    </location>
</feature>
<dbReference type="CDD" id="cd04718">
    <property type="entry name" value="BAH_plant_2"/>
    <property type="match status" value="1"/>
</dbReference>
<keyword evidence="21" id="KW-1185">Reference proteome</keyword>
<feature type="compositionally biased region" description="Polar residues" evidence="17">
    <location>
        <begin position="65"/>
        <end position="81"/>
    </location>
</feature>
<dbReference type="FunFam" id="3.40.50.300:FF:000199">
    <property type="entry name" value="Origin recognition complex subunit 1"/>
    <property type="match status" value="1"/>
</dbReference>
<feature type="compositionally biased region" description="Polar residues" evidence="17">
    <location>
        <begin position="10"/>
        <end position="36"/>
    </location>
</feature>
<dbReference type="Gene3D" id="2.30.30.490">
    <property type="match status" value="1"/>
</dbReference>
<evidence type="ECO:0000313" key="20">
    <source>
        <dbReference type="EMBL" id="CAI9106437.1"/>
    </source>
</evidence>
<sequence length="821" mass="92304">MAETPKKSKQSLNQTKHFPSPNTISVPATPQAQNPTPLRRSSRRLATPSTDTVSPKLPLGRPASSVRSGRKSLNFTNSPQKSARKDPQNATEPISPISPDRVETRRKRKISEQKVMGKGKEKALKGGKKRVYYRKVAYDGGEFSIGDDVYVKRREDAESDNEDPEVEECMVCFKAGTALMLECDDCLGGFHLKCLKPPLKEVPEGDWICGFCEAKKMGKNVQLPVPPPGKKRARTAKEKLLSSDLWAARIESLWKEVDGTYWFRAHWYVIPEETATGRQPHNLKRELYRTNDFADVEMESIIRHCYVMTPNEFSKANNEGDDVFLCEYEYDILWHSFKRLAEISNTEQDDEEADSDKDWNNGECNGSVSEEDDIEYEEEKRKRPLTGSSVGHLLAANSRKGQFLGLQKIGAKKIPEHRRCHKQTDLEKAKSMLLLASLPKSPPCRNKEMEEIAAFIKGAIGDDQCLGRCLYIHGVPGTGKTMSVLAVIRNLRNEVDTGSLKPYCFVEINGLKLASPENIYKVIYEGLTGHRVSWKKALQFLNERFSNGKKCGMKDKPCILLIDEIDLLVTRNQSVLYNILDWPTKPHSNLIVIGIANTMDLPEKLLPRISSRMGIQRLCFGPYNYQQLQEIIHSRTKGIDAFEKSAIEFASRKVAAVSGDARRVLEICRQAAELADYHSKRLESVTEGAATGKYLVGVTHIEAAIKEMFQAPHIQMMKSCSRLSKIFLAAMVHELYKTGMGETTFEKLATAVSCLCTSNGEAFPGWDTLLRVGCKLGECRIILCEAGGKHKLQKLQLNFPSDDVTFALKDSKELPWLAKYL</sequence>
<name>A0AAV1DIE6_OLDCO</name>
<evidence type="ECO:0000256" key="15">
    <source>
        <dbReference type="PROSITE-ProRule" id="PRU00146"/>
    </source>
</evidence>
<dbReference type="InterPro" id="IPR019787">
    <property type="entry name" value="Znf_PHD-finger"/>
</dbReference>
<evidence type="ECO:0000256" key="4">
    <source>
        <dbReference type="ARBA" id="ARBA00022723"/>
    </source>
</evidence>
<dbReference type="FunFam" id="3.30.40.10:FF:000691">
    <property type="entry name" value="Origin recognition complex subunit 1"/>
    <property type="match status" value="1"/>
</dbReference>
<dbReference type="FunFam" id="2.30.30.490:FF:000020">
    <property type="entry name" value="Origin recognition complex subunit 1"/>
    <property type="match status" value="1"/>
</dbReference>
<dbReference type="Pfam" id="PF17872">
    <property type="entry name" value="AAA_lid_10"/>
    <property type="match status" value="1"/>
</dbReference>
<dbReference type="InterPro" id="IPR013083">
    <property type="entry name" value="Znf_RING/FYVE/PHD"/>
</dbReference>
<keyword evidence="14 16" id="KW-0539">Nucleus</keyword>
<evidence type="ECO:0000259" key="19">
    <source>
        <dbReference type="PROSITE" id="PS51038"/>
    </source>
</evidence>
<dbReference type="SMART" id="SM00439">
    <property type="entry name" value="BAH"/>
    <property type="match status" value="1"/>
</dbReference>
<keyword evidence="5 16" id="KW-0547">Nucleotide-binding</keyword>
<dbReference type="PANTHER" id="PTHR10763:SF23">
    <property type="entry name" value="ORIGIN RECOGNITION COMPLEX SUBUNIT 1"/>
    <property type="match status" value="1"/>
</dbReference>
<evidence type="ECO:0000256" key="13">
    <source>
        <dbReference type="ARBA" id="ARBA00023163"/>
    </source>
</evidence>
<dbReference type="Pfam" id="PF09079">
    <property type="entry name" value="WHD_Cdc6"/>
    <property type="match status" value="1"/>
</dbReference>
<comment type="similarity">
    <text evidence="2 16">Belongs to the ORC1 family.</text>
</comment>
<dbReference type="GO" id="GO:0003682">
    <property type="term" value="F:chromatin binding"/>
    <property type="evidence" value="ECO:0007669"/>
    <property type="project" value="InterPro"/>
</dbReference>
<evidence type="ECO:0000256" key="2">
    <source>
        <dbReference type="ARBA" id="ARBA00008398"/>
    </source>
</evidence>
<keyword evidence="3 16" id="KW-0235">DNA replication</keyword>
<comment type="subcellular location">
    <subcellularLocation>
        <location evidence="1 16">Nucleus</location>
    </subcellularLocation>
</comment>
<evidence type="ECO:0000256" key="1">
    <source>
        <dbReference type="ARBA" id="ARBA00004123"/>
    </source>
</evidence>
<evidence type="ECO:0000256" key="9">
    <source>
        <dbReference type="ARBA" id="ARBA00022842"/>
    </source>
</evidence>
<dbReference type="PROSITE" id="PS01359">
    <property type="entry name" value="ZF_PHD_1"/>
    <property type="match status" value="1"/>
</dbReference>
<keyword evidence="8 16" id="KW-0067">ATP-binding</keyword>
<dbReference type="InterPro" id="IPR019786">
    <property type="entry name" value="Zinc_finger_PHD-type_CS"/>
</dbReference>
<reference evidence="20" key="1">
    <citation type="submission" date="2023-03" db="EMBL/GenBank/DDBJ databases">
        <authorList>
            <person name="Julca I."/>
        </authorList>
    </citation>
    <scope>NUCLEOTIDE SEQUENCE</scope>
</reference>
<dbReference type="Pfam" id="PF00628">
    <property type="entry name" value="PHD"/>
    <property type="match status" value="1"/>
</dbReference>
<dbReference type="AlphaFoldDB" id="A0AAV1DIE6"/>
<evidence type="ECO:0000256" key="7">
    <source>
        <dbReference type="ARBA" id="ARBA00022833"/>
    </source>
</evidence>
<dbReference type="CDD" id="cd00009">
    <property type="entry name" value="AAA"/>
    <property type="match status" value="1"/>
</dbReference>
<dbReference type="SMART" id="SM00249">
    <property type="entry name" value="PHD"/>
    <property type="match status" value="1"/>
</dbReference>
<dbReference type="InterPro" id="IPR011011">
    <property type="entry name" value="Znf_FYVE_PHD"/>
</dbReference>
<dbReference type="Gene3D" id="1.10.8.60">
    <property type="match status" value="1"/>
</dbReference>
<feature type="domain" description="PHD-type" evidence="18">
    <location>
        <begin position="166"/>
        <end position="215"/>
    </location>
</feature>
<evidence type="ECO:0000313" key="21">
    <source>
        <dbReference type="Proteomes" id="UP001161247"/>
    </source>
</evidence>
<comment type="function">
    <text evidence="16">Component of the origin recognition complex (ORC) that binds origins of replication. DNA-binding is ATP-dependent, however specific DNA sequences that define origins of replication have not been identified so far. ORC is required to assemble the pre-replication complex necessary to initiate DNA replication.</text>
</comment>
<protein>
    <recommendedName>
        <fullName evidence="16">Origin recognition complex subunit 1</fullName>
    </recommendedName>
</protein>
<dbReference type="InterPro" id="IPR003959">
    <property type="entry name" value="ATPase_AAA_core"/>
</dbReference>
<organism evidence="20 21">
    <name type="scientific">Oldenlandia corymbosa var. corymbosa</name>
    <dbReference type="NCBI Taxonomy" id="529605"/>
    <lineage>
        <taxon>Eukaryota</taxon>
        <taxon>Viridiplantae</taxon>
        <taxon>Streptophyta</taxon>
        <taxon>Embryophyta</taxon>
        <taxon>Tracheophyta</taxon>
        <taxon>Spermatophyta</taxon>
        <taxon>Magnoliopsida</taxon>
        <taxon>eudicotyledons</taxon>
        <taxon>Gunneridae</taxon>
        <taxon>Pentapetalae</taxon>
        <taxon>asterids</taxon>
        <taxon>lamiids</taxon>
        <taxon>Gentianales</taxon>
        <taxon>Rubiaceae</taxon>
        <taxon>Rubioideae</taxon>
        <taxon>Spermacoceae</taxon>
        <taxon>Hedyotis-Oldenlandia complex</taxon>
        <taxon>Oldenlandia</taxon>
    </lineage>
</organism>
<dbReference type="InterPro" id="IPR027417">
    <property type="entry name" value="P-loop_NTPase"/>
</dbReference>
<dbReference type="GO" id="GO:0005524">
    <property type="term" value="F:ATP binding"/>
    <property type="evidence" value="ECO:0007669"/>
    <property type="project" value="UniProtKB-KW"/>
</dbReference>
<dbReference type="GO" id="GO:0006270">
    <property type="term" value="P:DNA replication initiation"/>
    <property type="evidence" value="ECO:0007669"/>
    <property type="project" value="TreeGrafter"/>
</dbReference>
<dbReference type="PANTHER" id="PTHR10763">
    <property type="entry name" value="CELL DIVISION CONTROL PROTEIN 6-RELATED"/>
    <property type="match status" value="1"/>
</dbReference>
<dbReference type="InterPro" id="IPR001965">
    <property type="entry name" value="Znf_PHD"/>
</dbReference>
<dbReference type="InterPro" id="IPR015163">
    <property type="entry name" value="Cdc6_C"/>
</dbReference>
<dbReference type="PROSITE" id="PS50016">
    <property type="entry name" value="ZF_PHD_2"/>
    <property type="match status" value="1"/>
</dbReference>
<dbReference type="GO" id="GO:0010385">
    <property type="term" value="F:double-stranded methylated DNA binding"/>
    <property type="evidence" value="ECO:0007669"/>
    <property type="project" value="UniProtKB-ARBA"/>
</dbReference>